<dbReference type="GO" id="GO:0016020">
    <property type="term" value="C:membrane"/>
    <property type="evidence" value="ECO:0007669"/>
    <property type="project" value="UniProtKB-SubCell"/>
</dbReference>
<dbReference type="SMART" id="SM00744">
    <property type="entry name" value="RINGv"/>
    <property type="match status" value="1"/>
</dbReference>
<keyword evidence="5" id="KW-0863">Zinc-finger</keyword>
<dbReference type="EMBL" id="OU895877">
    <property type="protein sequence ID" value="CAG9797890.1"/>
    <property type="molecule type" value="Genomic_DNA"/>
</dbReference>
<feature type="transmembrane region" description="Helical" evidence="10">
    <location>
        <begin position="142"/>
        <end position="160"/>
    </location>
</feature>
<keyword evidence="2" id="KW-0808">Transferase</keyword>
<dbReference type="AlphaFoldDB" id="A0A9N9WNE0"/>
<organism evidence="12 13">
    <name type="scientific">Chironomus riparius</name>
    <dbReference type="NCBI Taxonomy" id="315576"/>
    <lineage>
        <taxon>Eukaryota</taxon>
        <taxon>Metazoa</taxon>
        <taxon>Ecdysozoa</taxon>
        <taxon>Arthropoda</taxon>
        <taxon>Hexapoda</taxon>
        <taxon>Insecta</taxon>
        <taxon>Pterygota</taxon>
        <taxon>Neoptera</taxon>
        <taxon>Endopterygota</taxon>
        <taxon>Diptera</taxon>
        <taxon>Nematocera</taxon>
        <taxon>Chironomoidea</taxon>
        <taxon>Chironomidae</taxon>
        <taxon>Chironominae</taxon>
        <taxon>Chironomus</taxon>
    </lineage>
</organism>
<protein>
    <recommendedName>
        <fullName evidence="11">RING-CH-type domain-containing protein</fullName>
    </recommendedName>
</protein>
<dbReference type="Proteomes" id="UP001153620">
    <property type="component" value="Chromosome 1"/>
</dbReference>
<evidence type="ECO:0000256" key="7">
    <source>
        <dbReference type="ARBA" id="ARBA00022833"/>
    </source>
</evidence>
<name>A0A9N9WNE0_9DIPT</name>
<keyword evidence="4" id="KW-0479">Metal-binding</keyword>
<sequence>MSASLSISSISSKNDNSFCRICYSFSSYDLIRVPCNCKNSIGYVHRNCLRRWIRAINNSFCEICQTEYTRNIVFPQRRSLQDMLLTFIDEPLTAILRFATNLLCVTGIGYFIVRKLFIIYEPFENEMVDAGDITINSFQREYQFLSIAVLITGFLSYIHLAKLTVVSFRELLSTLHNWWDRGRFTFSLSNAYVDDNNNNDDDVD</sequence>
<dbReference type="OrthoDB" id="273089at2759"/>
<keyword evidence="13" id="KW-1185">Reference proteome</keyword>
<evidence type="ECO:0000259" key="11">
    <source>
        <dbReference type="PROSITE" id="PS51292"/>
    </source>
</evidence>
<dbReference type="GO" id="GO:0016567">
    <property type="term" value="P:protein ubiquitination"/>
    <property type="evidence" value="ECO:0007669"/>
    <property type="project" value="TreeGrafter"/>
</dbReference>
<dbReference type="InterPro" id="IPR013083">
    <property type="entry name" value="Znf_RING/FYVE/PHD"/>
</dbReference>
<gene>
    <name evidence="12" type="ORF">CHIRRI_LOCUS876</name>
</gene>
<feature type="domain" description="RING-CH-type" evidence="11">
    <location>
        <begin position="11"/>
        <end position="71"/>
    </location>
</feature>
<keyword evidence="6" id="KW-0833">Ubl conjugation pathway</keyword>
<evidence type="ECO:0000256" key="9">
    <source>
        <dbReference type="ARBA" id="ARBA00023136"/>
    </source>
</evidence>
<keyword evidence="7" id="KW-0862">Zinc</keyword>
<evidence type="ECO:0000256" key="4">
    <source>
        <dbReference type="ARBA" id="ARBA00022723"/>
    </source>
</evidence>
<dbReference type="Gene3D" id="3.30.40.10">
    <property type="entry name" value="Zinc/RING finger domain, C3HC4 (zinc finger)"/>
    <property type="match status" value="1"/>
</dbReference>
<comment type="subcellular location">
    <subcellularLocation>
        <location evidence="1">Membrane</location>
        <topology evidence="1">Multi-pass membrane protein</topology>
    </subcellularLocation>
</comment>
<evidence type="ECO:0000256" key="10">
    <source>
        <dbReference type="SAM" id="Phobius"/>
    </source>
</evidence>
<accession>A0A9N9WNE0</accession>
<dbReference type="PROSITE" id="PS51292">
    <property type="entry name" value="ZF_RING_CH"/>
    <property type="match status" value="1"/>
</dbReference>
<evidence type="ECO:0000256" key="3">
    <source>
        <dbReference type="ARBA" id="ARBA00022692"/>
    </source>
</evidence>
<evidence type="ECO:0000256" key="2">
    <source>
        <dbReference type="ARBA" id="ARBA00022679"/>
    </source>
</evidence>
<keyword evidence="9 10" id="KW-0472">Membrane</keyword>
<feature type="transmembrane region" description="Helical" evidence="10">
    <location>
        <begin position="94"/>
        <end position="113"/>
    </location>
</feature>
<reference evidence="12" key="2">
    <citation type="submission" date="2022-10" db="EMBL/GenBank/DDBJ databases">
        <authorList>
            <consortium name="ENA_rothamsted_submissions"/>
            <consortium name="culmorum"/>
            <person name="King R."/>
        </authorList>
    </citation>
    <scope>NUCLEOTIDE SEQUENCE</scope>
</reference>
<evidence type="ECO:0000256" key="5">
    <source>
        <dbReference type="ARBA" id="ARBA00022771"/>
    </source>
</evidence>
<dbReference type="GO" id="GO:0004842">
    <property type="term" value="F:ubiquitin-protein transferase activity"/>
    <property type="evidence" value="ECO:0007669"/>
    <property type="project" value="TreeGrafter"/>
</dbReference>
<dbReference type="Pfam" id="PF12906">
    <property type="entry name" value="RINGv"/>
    <property type="match status" value="1"/>
</dbReference>
<keyword evidence="3 10" id="KW-0812">Transmembrane</keyword>
<keyword evidence="8 10" id="KW-1133">Transmembrane helix</keyword>
<dbReference type="GO" id="GO:0008270">
    <property type="term" value="F:zinc ion binding"/>
    <property type="evidence" value="ECO:0007669"/>
    <property type="project" value="UniProtKB-KW"/>
</dbReference>
<dbReference type="InterPro" id="IPR011016">
    <property type="entry name" value="Znf_RING-CH"/>
</dbReference>
<evidence type="ECO:0000256" key="6">
    <source>
        <dbReference type="ARBA" id="ARBA00022786"/>
    </source>
</evidence>
<evidence type="ECO:0000313" key="12">
    <source>
        <dbReference type="EMBL" id="CAG9797890.1"/>
    </source>
</evidence>
<proteinExistence type="predicted"/>
<evidence type="ECO:0000256" key="1">
    <source>
        <dbReference type="ARBA" id="ARBA00004141"/>
    </source>
</evidence>
<evidence type="ECO:0000313" key="13">
    <source>
        <dbReference type="Proteomes" id="UP001153620"/>
    </source>
</evidence>
<dbReference type="PANTHER" id="PTHR46065:SF3">
    <property type="entry name" value="FI20425P1"/>
    <property type="match status" value="1"/>
</dbReference>
<evidence type="ECO:0000256" key="8">
    <source>
        <dbReference type="ARBA" id="ARBA00022989"/>
    </source>
</evidence>
<reference evidence="12" key="1">
    <citation type="submission" date="2022-01" db="EMBL/GenBank/DDBJ databases">
        <authorList>
            <person name="King R."/>
        </authorList>
    </citation>
    <scope>NUCLEOTIDE SEQUENCE</scope>
</reference>
<dbReference type="SUPFAM" id="SSF57850">
    <property type="entry name" value="RING/U-box"/>
    <property type="match status" value="1"/>
</dbReference>
<dbReference type="PANTHER" id="PTHR46065">
    <property type="entry name" value="E3 UBIQUITIN-PROTEIN LIGASE MARCH 2/3 FAMILY MEMBER"/>
    <property type="match status" value="1"/>
</dbReference>